<dbReference type="EMBL" id="JAEHOC010000078">
    <property type="protein sequence ID" value="KAG2423517.1"/>
    <property type="molecule type" value="Genomic_DNA"/>
</dbReference>
<evidence type="ECO:0000259" key="5">
    <source>
        <dbReference type="PROSITE" id="PS51782"/>
    </source>
</evidence>
<dbReference type="Proteomes" id="UP000650467">
    <property type="component" value="Unassembled WGS sequence"/>
</dbReference>
<dbReference type="InterPro" id="IPR038765">
    <property type="entry name" value="Papain-like_cys_pep_sf"/>
</dbReference>
<dbReference type="Pfam" id="PF00112">
    <property type="entry name" value="Peptidase_C1"/>
    <property type="match status" value="1"/>
</dbReference>
<organism evidence="6 7">
    <name type="scientific">Chlamydomonas incerta</name>
    <dbReference type="NCBI Taxonomy" id="51695"/>
    <lineage>
        <taxon>Eukaryota</taxon>
        <taxon>Viridiplantae</taxon>
        <taxon>Chlorophyta</taxon>
        <taxon>core chlorophytes</taxon>
        <taxon>Chlorophyceae</taxon>
        <taxon>CS clade</taxon>
        <taxon>Chlamydomonadales</taxon>
        <taxon>Chlamydomonadaceae</taxon>
        <taxon>Chlamydomonas</taxon>
    </lineage>
</organism>
<dbReference type="Pfam" id="PF01476">
    <property type="entry name" value="LysM"/>
    <property type="match status" value="1"/>
</dbReference>
<dbReference type="CDD" id="cd02248">
    <property type="entry name" value="Peptidase_C1A"/>
    <property type="match status" value="1"/>
</dbReference>
<feature type="region of interest" description="Disordered" evidence="3">
    <location>
        <begin position="430"/>
        <end position="477"/>
    </location>
</feature>
<feature type="compositionally biased region" description="Pro residues" evidence="3">
    <location>
        <begin position="2106"/>
        <end position="2121"/>
    </location>
</feature>
<dbReference type="SMART" id="SM00645">
    <property type="entry name" value="Pept_C1"/>
    <property type="match status" value="1"/>
</dbReference>
<dbReference type="PROSITE" id="PS00139">
    <property type="entry name" value="THIOL_PROTEASE_CYS"/>
    <property type="match status" value="1"/>
</dbReference>
<dbReference type="Gene3D" id="3.90.70.10">
    <property type="entry name" value="Cysteine proteinases"/>
    <property type="match status" value="1"/>
</dbReference>
<dbReference type="InterPro" id="IPR013128">
    <property type="entry name" value="Peptidase_C1A"/>
</dbReference>
<dbReference type="InterPro" id="IPR039417">
    <property type="entry name" value="Peptidase_C1A_papain-like"/>
</dbReference>
<feature type="domain" description="LysM" evidence="5">
    <location>
        <begin position="1999"/>
        <end position="2043"/>
    </location>
</feature>
<dbReference type="InterPro" id="IPR000668">
    <property type="entry name" value="Peptidase_C1A_C"/>
</dbReference>
<evidence type="ECO:0000256" key="3">
    <source>
        <dbReference type="SAM" id="MobiDB-lite"/>
    </source>
</evidence>
<gene>
    <name evidence="6" type="ORF">HXX76_015265</name>
</gene>
<accession>A0A835SA45</accession>
<dbReference type="PROSITE" id="PS51782">
    <property type="entry name" value="LYSM"/>
    <property type="match status" value="1"/>
</dbReference>
<dbReference type="InterPro" id="IPR036779">
    <property type="entry name" value="LysM_dom_sf"/>
</dbReference>
<name>A0A835SA45_CHLIN</name>
<dbReference type="InterPro" id="IPR000169">
    <property type="entry name" value="Pept_cys_AS"/>
</dbReference>
<feature type="compositionally biased region" description="Low complexity" evidence="3">
    <location>
        <begin position="2082"/>
        <end position="2099"/>
    </location>
</feature>
<dbReference type="SUPFAM" id="SSF54001">
    <property type="entry name" value="Cysteine proteinases"/>
    <property type="match status" value="1"/>
</dbReference>
<evidence type="ECO:0000313" key="6">
    <source>
        <dbReference type="EMBL" id="KAG2423517.1"/>
    </source>
</evidence>
<dbReference type="Gene3D" id="3.10.350.10">
    <property type="entry name" value="LysM domain"/>
    <property type="match status" value="1"/>
</dbReference>
<protein>
    <recommendedName>
        <fullName evidence="5">LysM domain-containing protein</fullName>
    </recommendedName>
</protein>
<dbReference type="OrthoDB" id="5985073at2759"/>
<feature type="signal peptide" evidence="4">
    <location>
        <begin position="1"/>
        <end position="24"/>
    </location>
</feature>
<evidence type="ECO:0000256" key="2">
    <source>
        <dbReference type="ARBA" id="ARBA00022729"/>
    </source>
</evidence>
<comment type="caution">
    <text evidence="6">The sequence shown here is derived from an EMBL/GenBank/DDBJ whole genome shotgun (WGS) entry which is preliminary data.</text>
</comment>
<feature type="region of interest" description="Disordered" evidence="3">
    <location>
        <begin position="2052"/>
        <end position="2138"/>
    </location>
</feature>
<comment type="similarity">
    <text evidence="1">Belongs to the peptidase C1 family.</text>
</comment>
<sequence length="2138" mass="224336">MELWSYALAATGFTLSLLLSCVSGQDFATGLKFPANGALLANPAFFARYGGVIPPDEFDWRPTGLIRAPVNQLGCGTCYVHAVVHGVEALTAIKNGSATPANTSAAVLPEDQVIRCGGAAVAAAACEGGWVGESYIYAAITGLLSSPDWGAALADPTLNNGGDGQQCPFRPPSLLPPADDSGAAPLSLPEYFRRRGIRIYGWETVPATEGALLQALSNQPVVALVHASRDWFSYRGGLFAGGCSSAPSSANHAVLVVGYTAAAWVVKNSWGTGWGDGGYMYLTRGGRRGNPCGLLNMATYPVMEQTPAARRGELLQEGFCSGLLSVDAAGAAAGVTLRQLAEQQKVPVEEMVRVNTHLKNADLPLESGTRYYLPPCSRNTPPPPVPTVECGTLYRVSLVGSPNSSTGVVSRNLFAESGAHGRRLQREHFHAQRHARHGRHGQHHHRRHHVHSLVHDDAVERGVGLPDGPTQRRTLATTGPGSDWVYLTVAATATGAGSGSGDQVPQQVLALQLPDFSGGNVYFSAKYGGSNARQLWRLVQPEGSNRTLLQVQATGKCARSEYTISGQAGYILGIWYTCDPADARQWVELRDAATGAAPTAATSSYMLAFANLNLCLYGDYINYMGLRYMPYLGDCGAIRADQKVVLATPPAAMDFTPTWLTGAPRGAPGSVAGSALRAVRLANGAFLSRKEDGGTFLQVGFGNVGPAGLTPGQLWRLFKGPVDDQGRQTFMLGANVTVKGPDGRNSSVLLCVSPGDAGDFTRLYLYADCAPGAGGWVGLHHFGVAPAAAGGGGGVQVDGGGYPVGKALLWGFLRNEGNCVYTPEADTPFDPVLTDYLQRPYTEPCLPDNRFQQYDFLDPASPDDINPRPPRPPVVTMPGSALRYVLDTRGTYLSAPAARVGAPVGYLAAALPADQSPDPSQLWYLRPVADGPAGAKRYQLALAASGQQLCATVAVSLDSLTLQECDAGWDRQAFAFPGADNLAPGGGAAGANALPVGRLPYLVYTSNAGAGGSGSGRSYCVTGAAYQPDFAYARARVASTAQCDADSSYTTGLFVGKPLQAYAGGLAAPLMPLPATTPPRSRAGYVAVYDVRGAALSAAASGAVTLRYTESGVSGGGVTAAKQALLDSQLWRVRPAASPPGADWFTATNYVFGDSLCLSAAAAVGAADANGPLTLRPCDASDTRQRLVFWTADGRRVATRTIPLGRTQLGFADAGSPCLASVTPSLMIAYRAPFEVQAASKCGARADETQLFEVADPISTTTYQHLRWWNGGPSQTSSVAGYKPKEASCPPGAYVTGLEGTLWTGLPALEACVFAALLAESPLGGMLYSNLADELSTWDVRQQQLGFALSFNLLCNEGTRVVVIPAPDWGVSNSTTYDWRESCPGGYDRVRAGTHPFLAEGRTGYFSSQDVQKLDLSFRCRSDRRWTLYTVNGAGVSKRLATYNSTSGDGSRLLPSAALVARLKQTCGPAGSIKTVTDTTVTFYDSPQTSVNLPTADQVAALNLAPLVASPRRSLLQLLDLQFFPAHRLENMAGAAACPDNQVLTGVYTRSGTPALGSTSPYNGWQAGRVIDLPVTLFLYSYKPLLLGLDGVICRAVLGAQANPPVTSGVPGVVVPPPAGMVHLVSAEPVAGAGGSARRTKDLACAGDGAFITGVYAADDQIDLNVLGVRCSDGSSAFIGAQRREAGAPLPAYIDVPCAEGFDAVKKPWGTPSDGRSTSRGLGSFALRCSSAAGQYDSFAGSAGDGRFWTQLGAYKAVLARGDLYAASEAFLNSEDVYGCADAGAVITQITVVYDDNFRAVNTLHFFCGERPRLSADSSFYDVAFRYGITLSDLFAANPDVNSSLPLSAYNNTVLAVPQLCGSISQQPPITTIASSCPRYWPLPNITVTGQETCGSIAIAFCNRDLRFLNSVNNGICPNATIRISRGVRLCIPPRASVSSIGHRRQLVRSWATIGIEGTQAVRPQVQLQGALTMGHARRGLLQSDAASRAGAVGAVCTLKTYVSVGASCGSIAAAYNLTDMQMYDYNPELRCEALAAGSVLCVERSDSGVEDSLEPLLVEDSPSPPPPEPTVEDLPSPPPSAAASPSSSPSASPKPKTTSSKKKPPPPPGGARPPRPPPKPPVRKSPKPKNTPPRLNS</sequence>
<dbReference type="GO" id="GO:0006508">
    <property type="term" value="P:proteolysis"/>
    <property type="evidence" value="ECO:0007669"/>
    <property type="project" value="InterPro"/>
</dbReference>
<proteinExistence type="inferred from homology"/>
<evidence type="ECO:0000313" key="7">
    <source>
        <dbReference type="Proteomes" id="UP000650467"/>
    </source>
</evidence>
<feature type="chain" id="PRO_5032281786" description="LysM domain-containing protein" evidence="4">
    <location>
        <begin position="25"/>
        <end position="2138"/>
    </location>
</feature>
<reference evidence="6" key="1">
    <citation type="journal article" date="2020" name="bioRxiv">
        <title>Comparative genomics of Chlamydomonas.</title>
        <authorList>
            <person name="Craig R.J."/>
            <person name="Hasan A.R."/>
            <person name="Ness R.W."/>
            <person name="Keightley P.D."/>
        </authorList>
    </citation>
    <scope>NUCLEOTIDE SEQUENCE</scope>
    <source>
        <strain evidence="6">SAG 7.73</strain>
    </source>
</reference>
<keyword evidence="2 4" id="KW-0732">Signal</keyword>
<dbReference type="InterPro" id="IPR018392">
    <property type="entry name" value="LysM"/>
</dbReference>
<feature type="compositionally biased region" description="Basic residues" evidence="3">
    <location>
        <begin position="431"/>
        <end position="452"/>
    </location>
</feature>
<dbReference type="GO" id="GO:0008234">
    <property type="term" value="F:cysteine-type peptidase activity"/>
    <property type="evidence" value="ECO:0007669"/>
    <property type="project" value="InterPro"/>
</dbReference>
<keyword evidence="7" id="KW-1185">Reference proteome</keyword>
<dbReference type="PANTHER" id="PTHR12411">
    <property type="entry name" value="CYSTEINE PROTEASE FAMILY C1-RELATED"/>
    <property type="match status" value="1"/>
</dbReference>
<evidence type="ECO:0000256" key="4">
    <source>
        <dbReference type="SAM" id="SignalP"/>
    </source>
</evidence>
<feature type="compositionally biased region" description="Pro residues" evidence="3">
    <location>
        <begin position="2063"/>
        <end position="2081"/>
    </location>
</feature>
<evidence type="ECO:0000256" key="1">
    <source>
        <dbReference type="ARBA" id="ARBA00008455"/>
    </source>
</evidence>